<comment type="caution">
    <text evidence="1">The sequence shown here is derived from an EMBL/GenBank/DDBJ whole genome shotgun (WGS) entry which is preliminary data.</text>
</comment>
<dbReference type="RefSeq" id="WP_004366797.1">
    <property type="nucleotide sequence ID" value="NZ_JAOYTE010000006.1"/>
</dbReference>
<name>A0ABD7KAX8_PSEAI</name>
<dbReference type="InterPro" id="IPR006521">
    <property type="entry name" value="Tail_protein_I"/>
</dbReference>
<protein>
    <submittedName>
        <fullName evidence="1">Phage tail protein I</fullName>
    </submittedName>
</protein>
<accession>A0ABD7KAX8</accession>
<proteinExistence type="predicted"/>
<organism evidence="1 2">
    <name type="scientific">Pseudomonas aeruginosa</name>
    <dbReference type="NCBI Taxonomy" id="287"/>
    <lineage>
        <taxon>Bacteria</taxon>
        <taxon>Pseudomonadati</taxon>
        <taxon>Pseudomonadota</taxon>
        <taxon>Gammaproteobacteria</taxon>
        <taxon>Pseudomonadales</taxon>
        <taxon>Pseudomonadaceae</taxon>
        <taxon>Pseudomonas</taxon>
    </lineage>
</organism>
<dbReference type="AlphaFoldDB" id="A0ABD7KAX8"/>
<gene>
    <name evidence="1" type="ORF">DY940_04220</name>
</gene>
<dbReference type="EMBL" id="RXTL01000005">
    <property type="protein sequence ID" value="RTS52015.1"/>
    <property type="molecule type" value="Genomic_DNA"/>
</dbReference>
<dbReference type="Proteomes" id="UP000276985">
    <property type="component" value="Unassembled WGS sequence"/>
</dbReference>
<sequence length="204" mass="23054">MSSRLLPNNSTVLERALASVLPSDLPVPLRELMNPQRCPVELLPYLAWAWSVDRWDERWSEGVKRKAIAAAFHIHQHKGTIAALRRVIEPLGYLIEVLEWWQSDPPGPPGTFRLRIGVLESGITDVMFEEVERLIDDAKPLTRHLVGMDISLETQGWMHIGSGHYDGDILTVYSYLPEVIEVAGLYGSPGHDHIIDSMSVYPWP</sequence>
<dbReference type="Pfam" id="PF09684">
    <property type="entry name" value="Tail_P2_I"/>
    <property type="match status" value="1"/>
</dbReference>
<dbReference type="NCBIfam" id="TIGR01634">
    <property type="entry name" value="tail_P2_I"/>
    <property type="match status" value="1"/>
</dbReference>
<reference evidence="1 2" key="1">
    <citation type="submission" date="2018-12" db="EMBL/GenBank/DDBJ databases">
        <title>Pseudomonas aeruginosa Diversity Panel.</title>
        <authorList>
            <person name="Snesrud E."/>
            <person name="Mcgann P."/>
        </authorList>
    </citation>
    <scope>NUCLEOTIDE SEQUENCE [LARGE SCALE GENOMIC DNA]</scope>
    <source>
        <strain evidence="1 2">MRSN6241</strain>
    </source>
</reference>
<evidence type="ECO:0000313" key="1">
    <source>
        <dbReference type="EMBL" id="RTS52015.1"/>
    </source>
</evidence>
<evidence type="ECO:0000313" key="2">
    <source>
        <dbReference type="Proteomes" id="UP000276985"/>
    </source>
</evidence>